<dbReference type="GO" id="GO:0004860">
    <property type="term" value="F:protein kinase inhibitor activity"/>
    <property type="evidence" value="ECO:0007669"/>
    <property type="project" value="UniProtKB-KW"/>
</dbReference>
<dbReference type="RefSeq" id="XP_009764348.1">
    <property type="nucleotide sequence ID" value="XM_009766046.1"/>
</dbReference>
<dbReference type="InterPro" id="IPR040389">
    <property type="entry name" value="SMR"/>
</dbReference>
<keyword evidence="2" id="KW-0131">Cell cycle</keyword>
<reference evidence="4" key="2">
    <citation type="submission" date="2025-08" db="UniProtKB">
        <authorList>
            <consortium name="RefSeq"/>
        </authorList>
    </citation>
    <scope>IDENTIFICATION</scope>
    <source>
        <tissue evidence="4">Leaf</tissue>
    </source>
</reference>
<keyword evidence="3" id="KW-1185">Reference proteome</keyword>
<evidence type="ECO:0000256" key="2">
    <source>
        <dbReference type="ARBA" id="ARBA00023306"/>
    </source>
</evidence>
<proteinExistence type="predicted"/>
<accession>A0A1U7VDC9</accession>
<dbReference type="STRING" id="4096.A0A1U7VDC9"/>
<reference evidence="3" key="1">
    <citation type="journal article" date="2013" name="Genome Biol.">
        <title>Reference genomes and transcriptomes of Nicotiana sylvestris and Nicotiana tomentosiformis.</title>
        <authorList>
            <person name="Sierro N."/>
            <person name="Battey J.N."/>
            <person name="Ouadi S."/>
            <person name="Bovet L."/>
            <person name="Goepfert S."/>
            <person name="Bakaher N."/>
            <person name="Peitsch M.C."/>
            <person name="Ivanov N.V."/>
        </authorList>
    </citation>
    <scope>NUCLEOTIDE SEQUENCE [LARGE SCALE GENOMIC DNA]</scope>
</reference>
<protein>
    <submittedName>
        <fullName evidence="4">Cyclin-dependent protein kinase inhibitor SMR1</fullName>
    </submittedName>
</protein>
<name>A0A1U7VDC9_NICSY</name>
<dbReference type="GO" id="GO:0032875">
    <property type="term" value="P:regulation of DNA endoreduplication"/>
    <property type="evidence" value="ECO:0007669"/>
    <property type="project" value="InterPro"/>
</dbReference>
<gene>
    <name evidence="4" type="primary">LOC104216083</name>
</gene>
<organism evidence="3 4">
    <name type="scientific">Nicotiana sylvestris</name>
    <name type="common">Wood tobacco</name>
    <name type="synonym">South American tobacco</name>
    <dbReference type="NCBI Taxonomy" id="4096"/>
    <lineage>
        <taxon>Eukaryota</taxon>
        <taxon>Viridiplantae</taxon>
        <taxon>Streptophyta</taxon>
        <taxon>Embryophyta</taxon>
        <taxon>Tracheophyta</taxon>
        <taxon>Spermatophyta</taxon>
        <taxon>Magnoliopsida</taxon>
        <taxon>eudicotyledons</taxon>
        <taxon>Gunneridae</taxon>
        <taxon>Pentapetalae</taxon>
        <taxon>asterids</taxon>
        <taxon>lamiids</taxon>
        <taxon>Solanales</taxon>
        <taxon>Solanaceae</taxon>
        <taxon>Nicotianoideae</taxon>
        <taxon>Nicotianeae</taxon>
        <taxon>Nicotiana</taxon>
    </lineage>
</organism>
<dbReference type="Proteomes" id="UP000189701">
    <property type="component" value="Unplaced"/>
</dbReference>
<keyword evidence="1 4" id="KW-0649">Protein kinase inhibitor</keyword>
<sequence>MSTDLELSQDLLEIQLPKIKVTNCSSQNSDIVTSDDEDKCQTPKSPQFLIPKILSCPPAPKKPKRVSSCKRKLLDFFEIVKRDEIDSFFKLVDVNSNGDTKKRRCLV</sequence>
<dbReference type="PANTHER" id="PTHR33142:SF83">
    <property type="entry name" value="SELF-PRUNING INTERACTING PROTEIN 1"/>
    <property type="match status" value="1"/>
</dbReference>
<evidence type="ECO:0000256" key="1">
    <source>
        <dbReference type="ARBA" id="ARBA00023013"/>
    </source>
</evidence>
<dbReference type="AlphaFoldDB" id="A0A1U7VDC9"/>
<dbReference type="eggNOG" id="ENOG502SA7M">
    <property type="taxonomic scope" value="Eukaryota"/>
</dbReference>
<dbReference type="PANTHER" id="PTHR33142">
    <property type="entry name" value="CYCLIN-DEPENDENT PROTEIN KINASE INHIBITOR SMR13"/>
    <property type="match status" value="1"/>
</dbReference>
<evidence type="ECO:0000313" key="3">
    <source>
        <dbReference type="Proteomes" id="UP000189701"/>
    </source>
</evidence>
<evidence type="ECO:0000313" key="4">
    <source>
        <dbReference type="RefSeq" id="XP_009764348.1"/>
    </source>
</evidence>